<name>A0A7R9IGP0_9NEOP</name>
<keyword evidence="1" id="KW-0175">Coiled coil</keyword>
<evidence type="ECO:0000313" key="2">
    <source>
        <dbReference type="EMBL" id="CAD7457932.1"/>
    </source>
</evidence>
<dbReference type="Gene3D" id="1.20.5.390">
    <property type="entry name" value="L1 transposable element, trimerization domain"/>
    <property type="match status" value="1"/>
</dbReference>
<dbReference type="SUPFAM" id="SSF69979">
    <property type="entry name" value="Eea1 homodimerisation domain"/>
    <property type="match status" value="1"/>
</dbReference>
<reference evidence="2" key="1">
    <citation type="submission" date="2020-11" db="EMBL/GenBank/DDBJ databases">
        <authorList>
            <person name="Tran Van P."/>
        </authorList>
    </citation>
    <scope>NUCLEOTIDE SEQUENCE</scope>
</reference>
<dbReference type="EMBL" id="OE001991">
    <property type="protein sequence ID" value="CAD7457932.1"/>
    <property type="molecule type" value="Genomic_DNA"/>
</dbReference>
<protein>
    <submittedName>
        <fullName evidence="2">Uncharacterized protein</fullName>
    </submittedName>
</protein>
<proteinExistence type="predicted"/>
<accession>A0A7R9IGP0</accession>
<sequence>MSLKLRGGNAFTHSVSDSVWSRDVSVTNPYRLKNLTLFSSPLLLPHGTAARHYFAGGGISCCSALPTVEYTRIPLDTLSSQAFPSFVFLLLASVSYLDRHFSAPYFLNHLLERVRCRLAKVILGMETLHAYIHNLTLSECEKQRGEGTLRSEKLKTEEEIFNMKEHIHTLTKVKEDQRTKIDSLEKCIEELKHTSEEAAETLNMYLEQTRNENSHLTKQNKDLIIDSQKKAEAEEILKKKISSLQDDLDEVTALEAKIEASQLEQKTLLERCFSSTSTCDNLQRTVNEIRRRLEESQAALHEMGRENQNLQALTDEMRTLSKRNEHKHLGDAAHGDAENLMANIRDTAKTPAIHQLVSWLQSRVELVKVSLQNYPGLPKTNNNIEGWHRGLQQHISASHPNIWKFVSAIKMEQSLNEVRIEQYTSGQKPSRRPIEADKIIYIQRGHSARFGAAWVRKSGHRVFVLEGKRCDQSRSSRQIFATSAMTALLAANNHHSSANKHSISRVFTVLIVSRS</sequence>
<organism evidence="2">
    <name type="scientific">Timema tahoe</name>
    <dbReference type="NCBI Taxonomy" id="61484"/>
    <lineage>
        <taxon>Eukaryota</taxon>
        <taxon>Metazoa</taxon>
        <taxon>Ecdysozoa</taxon>
        <taxon>Arthropoda</taxon>
        <taxon>Hexapoda</taxon>
        <taxon>Insecta</taxon>
        <taxon>Pterygota</taxon>
        <taxon>Neoptera</taxon>
        <taxon>Polyneoptera</taxon>
        <taxon>Phasmatodea</taxon>
        <taxon>Timematodea</taxon>
        <taxon>Timematoidea</taxon>
        <taxon>Timematidae</taxon>
        <taxon>Timema</taxon>
    </lineage>
</organism>
<dbReference type="AlphaFoldDB" id="A0A7R9IGP0"/>
<evidence type="ECO:0000256" key="1">
    <source>
        <dbReference type="SAM" id="Coils"/>
    </source>
</evidence>
<gene>
    <name evidence="2" type="ORF">TTEB3V08_LOCUS5922</name>
</gene>
<feature type="coiled-coil region" evidence="1">
    <location>
        <begin position="174"/>
        <end position="323"/>
    </location>
</feature>